<evidence type="ECO:0000313" key="1">
    <source>
        <dbReference type="EMBL" id="CDH34339.1"/>
    </source>
</evidence>
<dbReference type="AlphaFoldDB" id="A0A077QL70"/>
<protein>
    <submittedName>
        <fullName evidence="1">Uncharacterized protein</fullName>
    </submittedName>
</protein>
<dbReference type="Proteomes" id="UP000028480">
    <property type="component" value="Unassembled WGS sequence"/>
</dbReference>
<dbReference type="HOGENOM" id="CLU_2209014_0_0_6"/>
<name>A0A077QL70_XENBV</name>
<reference evidence="1" key="1">
    <citation type="submission" date="2013-07" db="EMBL/GenBank/DDBJ databases">
        <title>Sub-species coevolution in mutualistic symbiosis.</title>
        <authorList>
            <person name="Murfin K."/>
            <person name="Klassen J."/>
            <person name="Lee M."/>
            <person name="Forst S."/>
            <person name="Stock P."/>
            <person name="Goodrich-Blair H."/>
        </authorList>
    </citation>
    <scope>NUCLEOTIDE SEQUENCE [LARGE SCALE GENOMIC DNA]</scope>
    <source>
        <strain evidence="1">Intermedium</strain>
    </source>
</reference>
<proteinExistence type="predicted"/>
<dbReference type="EMBL" id="CBTB010000227">
    <property type="protein sequence ID" value="CDH34339.1"/>
    <property type="molecule type" value="Genomic_DNA"/>
</dbReference>
<sequence length="107" mass="12449">MNAVDGGYFIPKREHRIIRLLSLNDNHTLSLMKDVLPREIKPFLNIPFESVFIYNSINLNVNQYFFESTNNLGVLLEKHLPSMVPLGNELVFHREIAPPFYGFTIMQ</sequence>
<accession>A0A077QL70</accession>
<gene>
    <name evidence="1" type="ORF">XBI1_3020002</name>
</gene>
<organism evidence="1">
    <name type="scientific">Xenorhabdus bovienii str. Intermedium</name>
    <dbReference type="NCBI Taxonomy" id="1379677"/>
    <lineage>
        <taxon>Bacteria</taxon>
        <taxon>Pseudomonadati</taxon>
        <taxon>Pseudomonadota</taxon>
        <taxon>Gammaproteobacteria</taxon>
        <taxon>Enterobacterales</taxon>
        <taxon>Morganellaceae</taxon>
        <taxon>Xenorhabdus</taxon>
    </lineage>
</organism>
<comment type="caution">
    <text evidence="1">The sequence shown here is derived from an EMBL/GenBank/DDBJ whole genome shotgun (WGS) entry which is preliminary data.</text>
</comment>